<evidence type="ECO:0008006" key="6">
    <source>
        <dbReference type="Google" id="ProtNLM"/>
    </source>
</evidence>
<comment type="caution">
    <text evidence="4">The sequence shown here is derived from an EMBL/GenBank/DDBJ whole genome shotgun (WGS) entry which is preliminary data.</text>
</comment>
<dbReference type="GO" id="GO:0009986">
    <property type="term" value="C:cell surface"/>
    <property type="evidence" value="ECO:0007669"/>
    <property type="project" value="TreeGrafter"/>
</dbReference>
<evidence type="ECO:0000313" key="4">
    <source>
        <dbReference type="EMBL" id="PWA23924.1"/>
    </source>
</evidence>
<organism evidence="4 5">
    <name type="scientific">Gambusia affinis</name>
    <name type="common">Western mosquitofish</name>
    <name type="synonym">Heterandria affinis</name>
    <dbReference type="NCBI Taxonomy" id="33528"/>
    <lineage>
        <taxon>Eukaryota</taxon>
        <taxon>Metazoa</taxon>
        <taxon>Chordata</taxon>
        <taxon>Craniata</taxon>
        <taxon>Vertebrata</taxon>
        <taxon>Euteleostomi</taxon>
        <taxon>Actinopterygii</taxon>
        <taxon>Neopterygii</taxon>
        <taxon>Teleostei</taxon>
        <taxon>Neoteleostei</taxon>
        <taxon>Acanthomorphata</taxon>
        <taxon>Ovalentaria</taxon>
        <taxon>Atherinomorphae</taxon>
        <taxon>Cyprinodontiformes</taxon>
        <taxon>Poeciliidae</taxon>
        <taxon>Poeciliinae</taxon>
        <taxon>Gambusia</taxon>
    </lineage>
</organism>
<dbReference type="Proteomes" id="UP000250572">
    <property type="component" value="Unassembled WGS sequence"/>
</dbReference>
<accession>A0A315VKP3</accession>
<keyword evidence="2" id="KW-0325">Glycoprotein</keyword>
<sequence length="1145" mass="124822">MSPNGATRLFALIMVCTAFASVCPAGPPDVMSADNTVFIAKKLMMKCYNQGYPLPKTTLLRNIFNSSNLSEVGRTADQSNNFLSTFFYVLNMVTGATNKNSQSPTIMDAAETRDPSCCYMNAFVAPLSWATLTAQSENYFDSSDYNTLLRAAKPVLQDAPSAGAMLPSRVAARNMVNMMNMLQEVYSSMTEQQRAEVFNWAKDQILQNNFSCTMRPSADPKPTTVKPCKPTLEWLDSEALTMMGPYLSSLKTDDVDSFPKKTLCGYYLSGQFKSNMTARMNPSLGRKFLQRIQDCSSVPELIDKLGPLACYYDVTNVTSDTSKKLLPQLDVCDGPTVFKLRKRLVDSLMSGSIGPQELRDLGRSVTLLSPKQLSEITSKNLKDVLQNVGNSVKWSRSQMRILVEKQLGEKMCGGLSGQQLMELQSVAAGLPICAVRNVNPQDILSNTETLKTISEHMRKGQLKAMLQGLSEKVNPSELVQKLAGPLLRSISLKNLEKANITSIDQVENKTWSLPQAAYLAKKMHGLRKLQYRRLNSVLQGITCKMIDEVNGSYALDMAESMTESPQWLSKVQAQCAAQKIFQTLENKTTDYFKNIPPQELESIPTTLLLHLPPSKVRDLPDSVCQVFLDKMGTANLTSLPPHAPSRLALAERALLCLSNGTNVSGLTSSDVSRLGPLLCELRPSTLLLMAPEVMKFSLQAVASCEHVPQPHRADLIKLVGQVRLSADAGPASEEAESDAGSFAACRSPSNWSAETMEKLGPLVLLDDNVPSTLPNNPWMKDVLVFLKPRLTQVSDALKKKIFELTTTTTTSSGARNRREVNSRMSSNGTEPTEAVIEELGVDNVFWTPAELDLMSNRTFLAAVDILGSVPGYSSNHLKVLYRKAVEVFGPVSNMTESDIVQLGCITQSFSNSELEKLPLSLDSLDKISVCGWKDSQLASVWKGVAKYNNLTASLLGSTEMVQLSRFICGLNSSEISQLSVGAFSDAVGSMDGLQCPVEALQQLKNVAVSAFGLPCNWTEAQVSNLDSIIAGLNGSEMASLSPSVFPFISKSCIPQIPPENFAVLSVVQLEALGPDNAVMVTSEQQAKLTAEQLSVLKKAAVGSKEDQKDQKEAQSAMSGSAALSLEGTSSFMKPVLFLLIGFFLL</sequence>
<gene>
    <name evidence="4" type="ORF">CCH79_00011000</name>
</gene>
<protein>
    <recommendedName>
        <fullName evidence="6">Otoancorin</fullName>
    </recommendedName>
</protein>
<evidence type="ECO:0000313" key="5">
    <source>
        <dbReference type="Proteomes" id="UP000250572"/>
    </source>
</evidence>
<proteinExistence type="predicted"/>
<keyword evidence="5" id="KW-1185">Reference proteome</keyword>
<dbReference type="PANTHER" id="PTHR23412">
    <property type="entry name" value="STEREOCILIN RELATED"/>
    <property type="match status" value="1"/>
</dbReference>
<evidence type="ECO:0000256" key="2">
    <source>
        <dbReference type="ARBA" id="ARBA00023180"/>
    </source>
</evidence>
<evidence type="ECO:0000256" key="1">
    <source>
        <dbReference type="ARBA" id="ARBA00022729"/>
    </source>
</evidence>
<dbReference type="GO" id="GO:0007160">
    <property type="term" value="P:cell-matrix adhesion"/>
    <property type="evidence" value="ECO:0007669"/>
    <property type="project" value="TreeGrafter"/>
</dbReference>
<reference evidence="4 5" key="1">
    <citation type="journal article" date="2018" name="G3 (Bethesda)">
        <title>A High-Quality Reference Genome for the Invasive Mosquitofish Gambusia affinis Using a Chicago Library.</title>
        <authorList>
            <person name="Hoffberg S.L."/>
            <person name="Troendle N.J."/>
            <person name="Glenn T.C."/>
            <person name="Mahmud O."/>
            <person name="Louha S."/>
            <person name="Chalopin D."/>
            <person name="Bennetzen J.L."/>
            <person name="Mauricio R."/>
        </authorList>
    </citation>
    <scope>NUCLEOTIDE SEQUENCE [LARGE SCALE GENOMIC DNA]</scope>
    <source>
        <strain evidence="4">NE01/NJP1002.9</strain>
        <tissue evidence="4">Muscle</tissue>
    </source>
</reference>
<dbReference type="AlphaFoldDB" id="A0A315VKP3"/>
<dbReference type="STRING" id="33528.ENSGAFP00000022261"/>
<keyword evidence="1 3" id="KW-0732">Signal</keyword>
<feature type="chain" id="PRO_5016233307" description="Otoancorin" evidence="3">
    <location>
        <begin position="26"/>
        <end position="1145"/>
    </location>
</feature>
<feature type="signal peptide" evidence="3">
    <location>
        <begin position="1"/>
        <end position="25"/>
    </location>
</feature>
<evidence type="ECO:0000256" key="3">
    <source>
        <dbReference type="SAM" id="SignalP"/>
    </source>
</evidence>
<dbReference type="PANTHER" id="PTHR23412:SF21">
    <property type="entry name" value="OTOANCORIN ISOFORM X1"/>
    <property type="match status" value="1"/>
</dbReference>
<dbReference type="EMBL" id="NHOQ01001560">
    <property type="protein sequence ID" value="PWA23924.1"/>
    <property type="molecule type" value="Genomic_DNA"/>
</dbReference>
<name>A0A315VKP3_GAMAF</name>
<dbReference type="InterPro" id="IPR026664">
    <property type="entry name" value="Stereocilin-rel"/>
</dbReference>